<evidence type="ECO:0000313" key="4">
    <source>
        <dbReference type="Proteomes" id="UP000014227"/>
    </source>
</evidence>
<reference evidence="4" key="1">
    <citation type="submission" date="2013-03" db="EMBL/GenBank/DDBJ databases">
        <title>Genome sequence of Chthonomonas calidirosea, the first sequenced genome from the Armatimonadetes phylum (formally candidate division OP10).</title>
        <authorList>
            <person name="Lee K.C.Y."/>
            <person name="Morgan X.C."/>
            <person name="Dunfield P.F."/>
            <person name="Tamas I."/>
            <person name="Houghton K.M."/>
            <person name="Vyssotski M."/>
            <person name="Ryan J.L.J."/>
            <person name="Lagutin K."/>
            <person name="McDonald I.R."/>
            <person name="Stott M.B."/>
        </authorList>
    </citation>
    <scope>NUCLEOTIDE SEQUENCE [LARGE SCALE GENOMIC DNA]</scope>
    <source>
        <strain evidence="4">DSM 23976 / ICMP 18418 / T49</strain>
    </source>
</reference>
<dbReference type="EMBL" id="HF951689">
    <property type="protein sequence ID" value="CCW36298.1"/>
    <property type="molecule type" value="Genomic_DNA"/>
</dbReference>
<evidence type="ECO:0000256" key="2">
    <source>
        <dbReference type="SAM" id="SignalP"/>
    </source>
</evidence>
<proteinExistence type="predicted"/>
<evidence type="ECO:0000256" key="1">
    <source>
        <dbReference type="SAM" id="MobiDB-lite"/>
    </source>
</evidence>
<dbReference type="STRING" id="454171.CP488_01589"/>
<name>S0EWL6_CHTCT</name>
<organism evidence="3 4">
    <name type="scientific">Chthonomonas calidirosea (strain DSM 23976 / ICMP 18418 / T49)</name>
    <dbReference type="NCBI Taxonomy" id="1303518"/>
    <lineage>
        <taxon>Bacteria</taxon>
        <taxon>Bacillati</taxon>
        <taxon>Armatimonadota</taxon>
        <taxon>Chthonomonadia</taxon>
        <taxon>Chthonomonadales</taxon>
        <taxon>Chthonomonadaceae</taxon>
        <taxon>Chthonomonas</taxon>
    </lineage>
</organism>
<feature type="signal peptide" evidence="2">
    <location>
        <begin position="1"/>
        <end position="22"/>
    </location>
</feature>
<feature type="chain" id="PRO_5004496463" description="DUF5666 domain-containing protein" evidence="2">
    <location>
        <begin position="23"/>
        <end position="299"/>
    </location>
</feature>
<protein>
    <recommendedName>
        <fullName evidence="5">DUF5666 domain-containing protein</fullName>
    </recommendedName>
</protein>
<keyword evidence="2" id="KW-0732">Signal</keyword>
<dbReference type="Proteomes" id="UP000014227">
    <property type="component" value="Chromosome I"/>
</dbReference>
<evidence type="ECO:0000313" key="3">
    <source>
        <dbReference type="EMBL" id="CCW36298.1"/>
    </source>
</evidence>
<dbReference type="HOGENOM" id="CLU_929691_0_0_0"/>
<gene>
    <name evidence="3" type="ORF">CCALI_02501</name>
</gene>
<accession>S0EWL6</accession>
<dbReference type="InParanoid" id="S0EWL6"/>
<feature type="region of interest" description="Disordered" evidence="1">
    <location>
        <begin position="22"/>
        <end position="41"/>
    </location>
</feature>
<sequence length="299" mass="33175">MKPIVFSSLCLLFIGWQAPAIAPSSGGKTPPVASPKTTKKRSSNIVQGSILQLTAEMLTLHVGGGTETVRLSDQTHYWRNRQAVTRDAFKEGQTVIAHLRRFHGESQRLVVDLADLQSWRWLQHLRRDIVEATFESATEDQLQVRPNGTGADITYGLSSDTLWGIKGSQVPANPFHTGDQVWIVPRTRSDGSMLARAVADTHHQALLLKEQLATTLRGKIVAVDSQAHTFVLQTELGERRTLNTPTPSDATHERASRLKTLEANELKPGLLVTVHLQHKRDGTVLVRSVTLQTSKRRQK</sequence>
<dbReference type="AlphaFoldDB" id="S0EWL6"/>
<dbReference type="PATRIC" id="fig|1303518.3.peg.2599"/>
<dbReference type="RefSeq" id="WP_016483809.1">
    <property type="nucleotide sequence ID" value="NC_021487.1"/>
</dbReference>
<dbReference type="KEGG" id="ccz:CCALI_02501"/>
<keyword evidence="4" id="KW-1185">Reference proteome</keyword>
<evidence type="ECO:0008006" key="5">
    <source>
        <dbReference type="Google" id="ProtNLM"/>
    </source>
</evidence>